<evidence type="ECO:0000313" key="3">
    <source>
        <dbReference type="Proteomes" id="UP001160148"/>
    </source>
</evidence>
<protein>
    <submittedName>
        <fullName evidence="2">Uncharacterized protein</fullName>
    </submittedName>
</protein>
<feature type="compositionally biased region" description="Basic and acidic residues" evidence="1">
    <location>
        <begin position="94"/>
        <end position="103"/>
    </location>
</feature>
<keyword evidence="3" id="KW-1185">Reference proteome</keyword>
<organism evidence="2 3">
    <name type="scientific">Macrosiphum euphorbiae</name>
    <name type="common">potato aphid</name>
    <dbReference type="NCBI Taxonomy" id="13131"/>
    <lineage>
        <taxon>Eukaryota</taxon>
        <taxon>Metazoa</taxon>
        <taxon>Ecdysozoa</taxon>
        <taxon>Arthropoda</taxon>
        <taxon>Hexapoda</taxon>
        <taxon>Insecta</taxon>
        <taxon>Pterygota</taxon>
        <taxon>Neoptera</taxon>
        <taxon>Paraneoptera</taxon>
        <taxon>Hemiptera</taxon>
        <taxon>Sternorrhyncha</taxon>
        <taxon>Aphidomorpha</taxon>
        <taxon>Aphidoidea</taxon>
        <taxon>Aphididae</taxon>
        <taxon>Macrosiphini</taxon>
        <taxon>Macrosiphum</taxon>
    </lineage>
</organism>
<gene>
    <name evidence="2" type="ORF">MEUPH1_LOCUS12265</name>
</gene>
<dbReference type="Proteomes" id="UP001160148">
    <property type="component" value="Unassembled WGS sequence"/>
</dbReference>
<dbReference type="EMBL" id="CARXXK010000002">
    <property type="protein sequence ID" value="CAI6356541.1"/>
    <property type="molecule type" value="Genomic_DNA"/>
</dbReference>
<proteinExistence type="predicted"/>
<feature type="region of interest" description="Disordered" evidence="1">
    <location>
        <begin position="23"/>
        <end position="103"/>
    </location>
</feature>
<evidence type="ECO:0000313" key="2">
    <source>
        <dbReference type="EMBL" id="CAI6356541.1"/>
    </source>
</evidence>
<reference evidence="2 3" key="1">
    <citation type="submission" date="2023-01" db="EMBL/GenBank/DDBJ databases">
        <authorList>
            <person name="Whitehead M."/>
        </authorList>
    </citation>
    <scope>NUCLEOTIDE SEQUENCE [LARGE SCALE GENOMIC DNA]</scope>
</reference>
<name>A0AAV0WLF4_9HEMI</name>
<comment type="caution">
    <text evidence="2">The sequence shown here is derived from an EMBL/GenBank/DDBJ whole genome shotgun (WGS) entry which is preliminary data.</text>
</comment>
<dbReference type="AlphaFoldDB" id="A0AAV0WLF4"/>
<feature type="compositionally biased region" description="Acidic residues" evidence="1">
    <location>
        <begin position="48"/>
        <end position="59"/>
    </location>
</feature>
<sequence length="148" mass="16276">MPAPAPTETNAISVLVPEVVLVVEDTPKDEENAGETSTPSSPSTVITDSDEFEPGDTEVLEIGVSPLSDQSSDSSSHEQSSPEYDPIKGTVGKLLEKNKGSNSDLKRDLLTMKKFTKEFGDISNTQLKKLIYKEKMQQIKDLKRQHQQ</sequence>
<evidence type="ECO:0000256" key="1">
    <source>
        <dbReference type="SAM" id="MobiDB-lite"/>
    </source>
</evidence>
<accession>A0AAV0WLF4</accession>
<feature type="compositionally biased region" description="Low complexity" evidence="1">
    <location>
        <begin position="65"/>
        <end position="83"/>
    </location>
</feature>